<dbReference type="Pfam" id="PF13519">
    <property type="entry name" value="VWA_2"/>
    <property type="match status" value="1"/>
</dbReference>
<name>A0A0W0WGV0_9GAMM</name>
<evidence type="ECO:0000313" key="2">
    <source>
        <dbReference type="EMBL" id="KTD31567.1"/>
    </source>
</evidence>
<dbReference type="Gene3D" id="3.40.50.410">
    <property type="entry name" value="von Willebrand factor, type A domain"/>
    <property type="match status" value="1"/>
</dbReference>
<dbReference type="PROSITE" id="PS50234">
    <property type="entry name" value="VWFA"/>
    <property type="match status" value="1"/>
</dbReference>
<dbReference type="SMART" id="SM00327">
    <property type="entry name" value="VWA"/>
    <property type="match status" value="1"/>
</dbReference>
<dbReference type="InterPro" id="IPR036465">
    <property type="entry name" value="vWFA_dom_sf"/>
</dbReference>
<feature type="domain" description="VWFA" evidence="1">
    <location>
        <begin position="215"/>
        <end position="408"/>
    </location>
</feature>
<evidence type="ECO:0000259" key="1">
    <source>
        <dbReference type="PROSITE" id="PS50234"/>
    </source>
</evidence>
<accession>A0A0W0WGV0</accession>
<gene>
    <name evidence="2" type="ORF">Lmac_0151</name>
</gene>
<dbReference type="STRING" id="466.Lmac_0151"/>
<organism evidence="2 3">
    <name type="scientific">Legionella maceachernii</name>
    <dbReference type="NCBI Taxonomy" id="466"/>
    <lineage>
        <taxon>Bacteria</taxon>
        <taxon>Pseudomonadati</taxon>
        <taxon>Pseudomonadota</taxon>
        <taxon>Gammaproteobacteria</taxon>
        <taxon>Legionellales</taxon>
        <taxon>Legionellaceae</taxon>
        <taxon>Legionella</taxon>
    </lineage>
</organism>
<proteinExistence type="predicted"/>
<dbReference type="EMBL" id="LNYL01000004">
    <property type="protein sequence ID" value="KTD31567.1"/>
    <property type="molecule type" value="Genomic_DNA"/>
</dbReference>
<sequence length="527" mass="58060">MKLANNALRTKNMVALLQGMGINVGMNEEDKTKVSCKDELVILKPATPEEAKHLAGEIQELLATESKKPIVQQFTLNGLLSAEIDAAQSINIEITEKNKRSLQALLPILELDFALDADQEYLNIQLPSIAYAPLFGSLVYKYVKLEGETLRLNLKEFLKDHRDELVLIDGKAPLVLCEAAQFEKKKVFYAQKELSETKVEVTPHAFIPYAAKPPVYTFILDTSGSMAEKNVPQDPETRLQRLQKSAIKLAEALFEFHPDAKINIKQFNDETEEVGSFKSKDLATLRMRVNQLSVDGGTSLFTATLNELTSFSHSTKHTNVLLFTDGENTDSAEEDLQAKIRSIQRGSSLIPARNKFFIISYGVKQQPLILETVAEIFNSPIINTDSADFADALSAHNKMQEWAAARELFTCRIAVAASNSDFNETTYVSTYDLSGQFTALKSMVCKKDDELRLTLMDGDGKVILDDTKPAVKPVAPSTEQLATQAIIPTGSAKTAADIGLFGGSNPLPPTATETLTEIDQGELPKPM</sequence>
<comment type="caution">
    <text evidence="2">The sequence shown here is derived from an EMBL/GenBank/DDBJ whole genome shotgun (WGS) entry which is preliminary data.</text>
</comment>
<protein>
    <submittedName>
        <fullName evidence="2">von Willebrand factor type A domain protein</fullName>
    </submittedName>
</protein>
<dbReference type="PATRIC" id="fig|466.6.peg.160"/>
<dbReference type="AlphaFoldDB" id="A0A0W0WGV0"/>
<dbReference type="OrthoDB" id="5648632at2"/>
<dbReference type="InterPro" id="IPR002035">
    <property type="entry name" value="VWF_A"/>
</dbReference>
<dbReference type="CDD" id="cd00198">
    <property type="entry name" value="vWFA"/>
    <property type="match status" value="1"/>
</dbReference>
<dbReference type="RefSeq" id="WP_058450992.1">
    <property type="nucleotide sequence ID" value="NZ_CAAAIB010000001.1"/>
</dbReference>
<dbReference type="SUPFAM" id="SSF53300">
    <property type="entry name" value="vWA-like"/>
    <property type="match status" value="1"/>
</dbReference>
<evidence type="ECO:0000313" key="3">
    <source>
        <dbReference type="Proteomes" id="UP000054908"/>
    </source>
</evidence>
<keyword evidence="3" id="KW-1185">Reference proteome</keyword>
<dbReference type="Proteomes" id="UP000054908">
    <property type="component" value="Unassembled WGS sequence"/>
</dbReference>
<reference evidence="2 3" key="1">
    <citation type="submission" date="2015-11" db="EMBL/GenBank/DDBJ databases">
        <title>Genomic analysis of 38 Legionella species identifies large and diverse effector repertoires.</title>
        <authorList>
            <person name="Burstein D."/>
            <person name="Amaro F."/>
            <person name="Zusman T."/>
            <person name="Lifshitz Z."/>
            <person name="Cohen O."/>
            <person name="Gilbert J.A."/>
            <person name="Pupko T."/>
            <person name="Shuman H.A."/>
            <person name="Segal G."/>
        </authorList>
    </citation>
    <scope>NUCLEOTIDE SEQUENCE [LARGE SCALE GENOMIC DNA]</scope>
    <source>
        <strain evidence="2 3">PX-1-G2-E2</strain>
    </source>
</reference>